<keyword evidence="1" id="KW-0812">Transmembrane</keyword>
<proteinExistence type="predicted"/>
<keyword evidence="1" id="KW-1133">Transmembrane helix</keyword>
<dbReference type="EMBL" id="QCXX01000001">
    <property type="protein sequence ID" value="PUV25998.1"/>
    <property type="molecule type" value="Genomic_DNA"/>
</dbReference>
<keyword evidence="3" id="KW-1185">Reference proteome</keyword>
<feature type="transmembrane region" description="Helical" evidence="1">
    <location>
        <begin position="26"/>
        <end position="48"/>
    </location>
</feature>
<protein>
    <submittedName>
        <fullName evidence="2">Uncharacterized protein</fullName>
    </submittedName>
</protein>
<evidence type="ECO:0000313" key="2">
    <source>
        <dbReference type="EMBL" id="PUV25998.1"/>
    </source>
</evidence>
<evidence type="ECO:0000256" key="1">
    <source>
        <dbReference type="SAM" id="Phobius"/>
    </source>
</evidence>
<sequence>MNMSNLFNTARFFALIRRQWIGFGRIYLMAIGVIAGIIFCFYAFNIGANYNDIKTESVQVYSVLNFRSPLFCVLGMFFVTVISSSYFADLGSKTKAIFELMIPASRLEKFLVGIFYTVVVSISSYLLIYYLIDLAFVSYLRGFGPAIRTEVNSLGEQVTVDFWSYYFSMDYPRGVFYLCFLPFLLNGVFLLGGIVFKNYQYIKTAISLVLYCVIWICFFVYLMKTQTENTVQRMDDNYWSDVYHIFGLITAAGIVLTVMFWGLAFLRLKEKEI</sequence>
<evidence type="ECO:0000313" key="3">
    <source>
        <dbReference type="Proteomes" id="UP000250831"/>
    </source>
</evidence>
<feature type="transmembrane region" description="Helical" evidence="1">
    <location>
        <begin position="243"/>
        <end position="266"/>
    </location>
</feature>
<feature type="transmembrane region" description="Helical" evidence="1">
    <location>
        <begin position="205"/>
        <end position="223"/>
    </location>
</feature>
<name>A0A363NZ73_9SPHI</name>
<feature type="transmembrane region" description="Helical" evidence="1">
    <location>
        <begin position="110"/>
        <end position="132"/>
    </location>
</feature>
<comment type="caution">
    <text evidence="2">The sequence shown here is derived from an EMBL/GenBank/DDBJ whole genome shotgun (WGS) entry which is preliminary data.</text>
</comment>
<keyword evidence="1" id="KW-0472">Membrane</keyword>
<organism evidence="2 3">
    <name type="scientific">Sphingobacterium athyrii</name>
    <dbReference type="NCBI Taxonomy" id="2152717"/>
    <lineage>
        <taxon>Bacteria</taxon>
        <taxon>Pseudomonadati</taxon>
        <taxon>Bacteroidota</taxon>
        <taxon>Sphingobacteriia</taxon>
        <taxon>Sphingobacteriales</taxon>
        <taxon>Sphingobacteriaceae</taxon>
        <taxon>Sphingobacterium</taxon>
    </lineage>
</organism>
<reference evidence="2 3" key="1">
    <citation type="submission" date="2018-04" db="EMBL/GenBank/DDBJ databases">
        <title>Sphingobacterium sp. M46 Genome.</title>
        <authorList>
            <person name="Cheng J."/>
            <person name="Li Y."/>
        </authorList>
    </citation>
    <scope>NUCLEOTIDE SEQUENCE [LARGE SCALE GENOMIC DNA]</scope>
    <source>
        <strain evidence="2 3">M46</strain>
    </source>
</reference>
<gene>
    <name evidence="2" type="ORF">DCO56_03245</name>
</gene>
<dbReference type="Proteomes" id="UP000250831">
    <property type="component" value="Unassembled WGS sequence"/>
</dbReference>
<accession>A0A363NZ73</accession>
<feature type="transmembrane region" description="Helical" evidence="1">
    <location>
        <begin position="175"/>
        <end position="196"/>
    </location>
</feature>
<dbReference type="AlphaFoldDB" id="A0A363NZ73"/>
<feature type="transmembrane region" description="Helical" evidence="1">
    <location>
        <begin position="68"/>
        <end position="89"/>
    </location>
</feature>